<keyword evidence="3 4" id="KW-0862">Zinc</keyword>
<keyword evidence="1 4" id="KW-0533">Nickel</keyword>
<reference evidence="5 6" key="1">
    <citation type="submission" date="2020-08" db="EMBL/GenBank/DDBJ databases">
        <title>Genomic Encyclopedia of Type Strains, Phase IV (KMG-V): Genome sequencing to study the core and pangenomes of soil and plant-associated prokaryotes.</title>
        <authorList>
            <person name="Whitman W."/>
        </authorList>
    </citation>
    <scope>NUCLEOTIDE SEQUENCE [LARGE SCALE GENOMIC DNA]</scope>
    <source>
        <strain evidence="5 6">X5P3</strain>
    </source>
</reference>
<name>A0A7W8E8G0_9BACT</name>
<evidence type="ECO:0000256" key="2">
    <source>
        <dbReference type="ARBA" id="ARBA00022723"/>
    </source>
</evidence>
<dbReference type="Proteomes" id="UP000584867">
    <property type="component" value="Unassembled WGS sequence"/>
</dbReference>
<comment type="similarity">
    <text evidence="4">Belongs to the HypA/HybF family.</text>
</comment>
<dbReference type="PANTHER" id="PTHR34535:SF3">
    <property type="entry name" value="HYDROGENASE MATURATION FACTOR HYPA"/>
    <property type="match status" value="1"/>
</dbReference>
<dbReference type="Gene3D" id="3.30.2320.80">
    <property type="match status" value="1"/>
</dbReference>
<evidence type="ECO:0000256" key="1">
    <source>
        <dbReference type="ARBA" id="ARBA00022596"/>
    </source>
</evidence>
<feature type="binding site" evidence="4">
    <location>
        <position position="2"/>
    </location>
    <ligand>
        <name>Ni(2+)</name>
        <dbReference type="ChEBI" id="CHEBI:49786"/>
    </ligand>
</feature>
<feature type="binding site" evidence="4">
    <location>
        <position position="76"/>
    </location>
    <ligand>
        <name>Zn(2+)</name>
        <dbReference type="ChEBI" id="CHEBI:29105"/>
    </ligand>
</feature>
<dbReference type="Pfam" id="PF01155">
    <property type="entry name" value="HypA"/>
    <property type="match status" value="1"/>
</dbReference>
<dbReference type="OMA" id="IDEPPGT"/>
<evidence type="ECO:0000256" key="4">
    <source>
        <dbReference type="HAMAP-Rule" id="MF_00213"/>
    </source>
</evidence>
<accession>A0A7W8E8G0</accession>
<evidence type="ECO:0000256" key="3">
    <source>
        <dbReference type="ARBA" id="ARBA00022833"/>
    </source>
</evidence>
<feature type="binding site" evidence="4">
    <location>
        <position position="73"/>
    </location>
    <ligand>
        <name>Zn(2+)</name>
        <dbReference type="ChEBI" id="CHEBI:29105"/>
    </ligand>
</feature>
<protein>
    <recommendedName>
        <fullName evidence="4">Hydrogenase maturation factor HypA</fullName>
    </recommendedName>
</protein>
<evidence type="ECO:0000313" key="5">
    <source>
        <dbReference type="EMBL" id="MBB5062596.1"/>
    </source>
</evidence>
<dbReference type="InterPro" id="IPR000688">
    <property type="entry name" value="HypA/HybF"/>
</dbReference>
<evidence type="ECO:0000313" key="6">
    <source>
        <dbReference type="Proteomes" id="UP000584867"/>
    </source>
</evidence>
<dbReference type="GO" id="GO:0016151">
    <property type="term" value="F:nickel cation binding"/>
    <property type="evidence" value="ECO:0007669"/>
    <property type="project" value="UniProtKB-UniRule"/>
</dbReference>
<comment type="function">
    <text evidence="4">Involved in the maturation of [NiFe] hydrogenases. Required for nickel insertion into the metal center of the hydrogenase.</text>
</comment>
<sequence length="115" mass="12429">MHELSIAISMIDQIAEESASRGGLDVEAVHLRLGVFAGVDKNALLFAYELACEGTPLQGSRLIIETVPLLVYCPVCRQERTPPSVYQICCPECLAPTPEILTGREMEVASLEVAA</sequence>
<feature type="binding site" evidence="4">
    <location>
        <position position="93"/>
    </location>
    <ligand>
        <name>Zn(2+)</name>
        <dbReference type="ChEBI" id="CHEBI:29105"/>
    </ligand>
</feature>
<dbReference type="GO" id="GO:0051604">
    <property type="term" value="P:protein maturation"/>
    <property type="evidence" value="ECO:0007669"/>
    <property type="project" value="InterPro"/>
</dbReference>
<comment type="caution">
    <text evidence="5">The sequence shown here is derived from an EMBL/GenBank/DDBJ whole genome shotgun (WGS) entry which is preliminary data.</text>
</comment>
<dbReference type="PIRSF" id="PIRSF004761">
    <property type="entry name" value="Hydrgn_mat_HypA"/>
    <property type="match status" value="1"/>
</dbReference>
<feature type="binding site" evidence="4">
    <location>
        <position position="90"/>
    </location>
    <ligand>
        <name>Zn(2+)</name>
        <dbReference type="ChEBI" id="CHEBI:29105"/>
    </ligand>
</feature>
<dbReference type="PANTHER" id="PTHR34535">
    <property type="entry name" value="HYDROGENASE MATURATION FACTOR HYPA"/>
    <property type="match status" value="1"/>
</dbReference>
<dbReference type="GO" id="GO:0008270">
    <property type="term" value="F:zinc ion binding"/>
    <property type="evidence" value="ECO:0007669"/>
    <property type="project" value="UniProtKB-UniRule"/>
</dbReference>
<gene>
    <name evidence="4" type="primary">hypA</name>
    <name evidence="5" type="ORF">HDF15_000926</name>
</gene>
<proteinExistence type="inferred from homology"/>
<keyword evidence="2 4" id="KW-0479">Metal-binding</keyword>
<dbReference type="AlphaFoldDB" id="A0A7W8E8G0"/>
<organism evidence="5 6">
    <name type="scientific">Granulicella mallensis</name>
    <dbReference type="NCBI Taxonomy" id="940614"/>
    <lineage>
        <taxon>Bacteria</taxon>
        <taxon>Pseudomonadati</taxon>
        <taxon>Acidobacteriota</taxon>
        <taxon>Terriglobia</taxon>
        <taxon>Terriglobales</taxon>
        <taxon>Acidobacteriaceae</taxon>
        <taxon>Granulicella</taxon>
    </lineage>
</organism>
<dbReference type="HAMAP" id="MF_00213">
    <property type="entry name" value="HypA_HybF"/>
    <property type="match status" value="1"/>
</dbReference>
<dbReference type="EMBL" id="JACHIO010000003">
    <property type="protein sequence ID" value="MBB5062596.1"/>
    <property type="molecule type" value="Genomic_DNA"/>
</dbReference>
<dbReference type="RefSeq" id="WP_014267371.1">
    <property type="nucleotide sequence ID" value="NZ_JACHIO010000003.1"/>
</dbReference>